<evidence type="ECO:0000313" key="1">
    <source>
        <dbReference type="EMBL" id="EPX56766.1"/>
    </source>
</evidence>
<sequence length="37" mass="3854">MVARGEARLTITLPTVSGLDVAALVNAFSNGMMFSVL</sequence>
<protein>
    <submittedName>
        <fullName evidence="1">Uncharacterized protein</fullName>
    </submittedName>
</protein>
<comment type="caution">
    <text evidence="1">The sequence shown here is derived from an EMBL/GenBank/DDBJ whole genome shotgun (WGS) entry which is preliminary data.</text>
</comment>
<name>S9P0X4_CYSF2</name>
<gene>
    <name evidence="1" type="ORF">D187_007200</name>
</gene>
<evidence type="ECO:0000313" key="2">
    <source>
        <dbReference type="Proteomes" id="UP000011682"/>
    </source>
</evidence>
<proteinExistence type="predicted"/>
<accession>S9P0X4</accession>
<reference evidence="1" key="1">
    <citation type="submission" date="2013-05" db="EMBL/GenBank/DDBJ databases">
        <title>Genome assembly of Cystobacter fuscus DSM 2262.</title>
        <authorList>
            <person name="Sharma G."/>
            <person name="Khatri I."/>
            <person name="Kaur C."/>
            <person name="Mayilraj S."/>
            <person name="Subramanian S."/>
        </authorList>
    </citation>
    <scope>NUCLEOTIDE SEQUENCE [LARGE SCALE GENOMIC DNA]</scope>
    <source>
        <strain evidence="1">DSM 2262</strain>
    </source>
</reference>
<dbReference type="Proteomes" id="UP000011682">
    <property type="component" value="Unassembled WGS sequence"/>
</dbReference>
<dbReference type="AlphaFoldDB" id="S9P0X4"/>
<dbReference type="EMBL" id="ANAH02000065">
    <property type="protein sequence ID" value="EPX56766.1"/>
    <property type="molecule type" value="Genomic_DNA"/>
</dbReference>
<keyword evidence="2" id="KW-1185">Reference proteome</keyword>
<organism evidence="1 2">
    <name type="scientific">Cystobacter fuscus (strain ATCC 25194 / DSM 2262 / NBRC 100088 / M29)</name>
    <dbReference type="NCBI Taxonomy" id="1242864"/>
    <lineage>
        <taxon>Bacteria</taxon>
        <taxon>Pseudomonadati</taxon>
        <taxon>Myxococcota</taxon>
        <taxon>Myxococcia</taxon>
        <taxon>Myxococcales</taxon>
        <taxon>Cystobacterineae</taxon>
        <taxon>Archangiaceae</taxon>
        <taxon>Cystobacter</taxon>
    </lineage>
</organism>